<dbReference type="RefSeq" id="WP_072553397.1">
    <property type="nucleotide sequence ID" value="NZ_CP018153.1"/>
</dbReference>
<keyword evidence="4" id="KW-1185">Reference proteome</keyword>
<evidence type="ECO:0000313" key="3">
    <source>
        <dbReference type="EMBL" id="APG60707.1"/>
    </source>
</evidence>
<reference evidence="3 4" key="1">
    <citation type="submission" date="2016-11" db="EMBL/GenBank/DDBJ databases">
        <title>Gramella sp. LPB0144 isolated from marine environment.</title>
        <authorList>
            <person name="Kim E."/>
            <person name="Yi H."/>
        </authorList>
    </citation>
    <scope>NUCLEOTIDE SEQUENCE [LARGE SCALE GENOMIC DNA]</scope>
    <source>
        <strain evidence="3 4">LPB0144</strain>
    </source>
</reference>
<protein>
    <submittedName>
        <fullName evidence="3">BatD protein</fullName>
    </submittedName>
</protein>
<accession>A0A1L3J6F7</accession>
<dbReference type="PANTHER" id="PTHR40940">
    <property type="entry name" value="PROTEIN BATD-RELATED"/>
    <property type="match status" value="1"/>
</dbReference>
<feature type="transmembrane region" description="Helical" evidence="1">
    <location>
        <begin position="441"/>
        <end position="464"/>
    </location>
</feature>
<keyword evidence="1" id="KW-0472">Membrane</keyword>
<evidence type="ECO:0000256" key="2">
    <source>
        <dbReference type="SAM" id="SignalP"/>
    </source>
</evidence>
<feature type="signal peptide" evidence="2">
    <location>
        <begin position="1"/>
        <end position="20"/>
    </location>
</feature>
<dbReference type="AlphaFoldDB" id="A0A1L3J6F7"/>
<feature type="chain" id="PRO_5012340336" evidence="2">
    <location>
        <begin position="21"/>
        <end position="587"/>
    </location>
</feature>
<keyword evidence="1" id="KW-1133">Transmembrane helix</keyword>
<evidence type="ECO:0000313" key="4">
    <source>
        <dbReference type="Proteomes" id="UP000182510"/>
    </source>
</evidence>
<dbReference type="Pfam" id="PF13584">
    <property type="entry name" value="BatD"/>
    <property type="match status" value="2"/>
</dbReference>
<gene>
    <name evidence="3" type="ORF">LPB144_09965</name>
</gene>
<keyword evidence="1" id="KW-0812">Transmembrane</keyword>
<proteinExistence type="predicted"/>
<dbReference type="EMBL" id="CP018153">
    <property type="protein sequence ID" value="APG60707.1"/>
    <property type="molecule type" value="Genomic_DNA"/>
</dbReference>
<dbReference type="OrthoDB" id="2079210at2"/>
<name>A0A1L3J6F7_9FLAO</name>
<dbReference type="STRING" id="1913577.LPB144_09965"/>
<dbReference type="Proteomes" id="UP000182510">
    <property type="component" value="Chromosome"/>
</dbReference>
<evidence type="ECO:0000256" key="1">
    <source>
        <dbReference type="SAM" id="Phobius"/>
    </source>
</evidence>
<organism evidence="3 4">
    <name type="scientific">Christiangramia salexigens</name>
    <dbReference type="NCBI Taxonomy" id="1913577"/>
    <lineage>
        <taxon>Bacteria</taxon>
        <taxon>Pseudomonadati</taxon>
        <taxon>Bacteroidota</taxon>
        <taxon>Flavobacteriia</taxon>
        <taxon>Flavobacteriales</taxon>
        <taxon>Flavobacteriaceae</taxon>
        <taxon>Christiangramia</taxon>
    </lineage>
</organism>
<dbReference type="PANTHER" id="PTHR40940:SF2">
    <property type="entry name" value="BATD"/>
    <property type="match status" value="1"/>
</dbReference>
<sequence>MKLKYLILSFLLFTTGLIQAQVRFEAKVSREKLGINERLRVDFEMNEDGDNFKPPSFDGFTVVGGPNQRVSQSFINGKMEYSKSYSFYLQPQSRGKLTIGQAEIEIDDKIYKTSPLKVEVTAAVDKPTDGNNTELIAEDNLHLVAEISNGKPYLNEAITVVYKLYVSPRVSVSNWRELDSPKYNDFWSQNIDIQQLRVENGEYRGEPYRYVVLRKTILYPQKTGELNIEPLTLSIAVDVPSERRDIFGSRIYKTVNKTVAADNKKINVKPLPTDGKPANFTGAVGKFDFRVSADKNQLNAGESLQAKVEVRGKGNLKLFELPALTAPASLEMYDPERQENVNTNLNGMQGSISEAYTIVPSRKGKYPIPALSFSYFDPASETYKTQSSEEILINVDSGPLAGNQSGNNFPGVGKQKVALSGDQFRFIKLKTNLKAVDQDSFLGSFGFWIAVALPIAAIPLFIMFGKKREERANDIKGNRLRKADKLARKYLSEAKKNLGDQKEFYLALERSMHNYLKAKLRMQTAEMSKDRIRSILTERSVDDESIANFIGLLESCEFARYTPASSDAMKQDYDKAVNVISTLDKQL</sequence>
<dbReference type="KEGG" id="grl:LPB144_09965"/>
<keyword evidence="2" id="KW-0732">Signal</keyword>
<dbReference type="InterPro" id="IPR025738">
    <property type="entry name" value="BatD"/>
</dbReference>